<dbReference type="Proteomes" id="UP000316500">
    <property type="component" value="Unassembled WGS sequence"/>
</dbReference>
<evidence type="ECO:0000313" key="1">
    <source>
        <dbReference type="EMBL" id="TVU61575.1"/>
    </source>
</evidence>
<accession>A0A558GXH1</accession>
<proteinExistence type="predicted"/>
<dbReference type="EMBL" id="VNFK01000010">
    <property type="protein sequence ID" value="TVU61575.1"/>
    <property type="molecule type" value="Genomic_DNA"/>
</dbReference>
<organism evidence="1 2">
    <name type="scientific">Paenarthrobacter nitroguajacolicus</name>
    <name type="common">Arthrobacter nitroguajacolicus</name>
    <dbReference type="NCBI Taxonomy" id="211146"/>
    <lineage>
        <taxon>Bacteria</taxon>
        <taxon>Bacillati</taxon>
        <taxon>Actinomycetota</taxon>
        <taxon>Actinomycetes</taxon>
        <taxon>Micrococcales</taxon>
        <taxon>Micrococcaceae</taxon>
        <taxon>Paenarthrobacter</taxon>
    </lineage>
</organism>
<dbReference type="AlphaFoldDB" id="A0A558GXH1"/>
<comment type="caution">
    <text evidence="1">The sequence shown here is derived from an EMBL/GenBank/DDBJ whole genome shotgun (WGS) entry which is preliminary data.</text>
</comment>
<dbReference type="OrthoDB" id="4944417at2"/>
<evidence type="ECO:0000313" key="2">
    <source>
        <dbReference type="Proteomes" id="UP000316500"/>
    </source>
</evidence>
<sequence>MVEVTPLATAIITKLKTVAGISVYDGFVPKAVPEAGGFILPYAVLWLGAGDNPDEPTSCGTHNTDTLVLDFQVTVVASNTPAVRAVAEAVKQALTNLQAGKGRIKPNPDGFNQQAPILDTQTTPARFMLPLQWRLITN</sequence>
<name>A0A558GXH1_PAENT</name>
<gene>
    <name evidence="1" type="ORF">FQP90_13625</name>
</gene>
<protein>
    <recommendedName>
        <fullName evidence="3">DUF3168 domain-containing protein</fullName>
    </recommendedName>
</protein>
<dbReference type="RefSeq" id="WP_144651360.1">
    <property type="nucleotide sequence ID" value="NZ_VNFK01000010.1"/>
</dbReference>
<evidence type="ECO:0008006" key="3">
    <source>
        <dbReference type="Google" id="ProtNLM"/>
    </source>
</evidence>
<reference evidence="1 2" key="1">
    <citation type="submission" date="2019-07" db="EMBL/GenBank/DDBJ databases">
        <title>Diversity of Bacteria from Kongsfjorden, Arctic.</title>
        <authorList>
            <person name="Yu Y."/>
        </authorList>
    </citation>
    <scope>NUCLEOTIDE SEQUENCE [LARGE SCALE GENOMIC DNA]</scope>
    <source>
        <strain evidence="1 2">SM1928</strain>
    </source>
</reference>